<gene>
    <name evidence="4" type="ORF">EUGRSUZ_E03316</name>
</gene>
<dbReference type="FunCoup" id="A0A059C8A7">
    <property type="interactions" value="440"/>
</dbReference>
<evidence type="ECO:0000259" key="3">
    <source>
        <dbReference type="SMART" id="SM01162"/>
    </source>
</evidence>
<evidence type="ECO:0000256" key="2">
    <source>
        <dbReference type="SAM" id="MobiDB-lite"/>
    </source>
</evidence>
<dbReference type="AlphaFoldDB" id="A0A059C8A7"/>
<dbReference type="eggNOG" id="KOG2401">
    <property type="taxonomic scope" value="Eukaryota"/>
</dbReference>
<dbReference type="SUPFAM" id="SSF47144">
    <property type="entry name" value="HSC20 (HSCB), C-terminal oligomerisation domain"/>
    <property type="match status" value="1"/>
</dbReference>
<dbReference type="PANTHER" id="PTHR47872:SF3">
    <property type="entry name" value="NUCLEAR RNA EXPORT FACTOR SDE5 ISOFORM X1"/>
    <property type="match status" value="1"/>
</dbReference>
<evidence type="ECO:0000313" key="4">
    <source>
        <dbReference type="EMBL" id="KCW74597.1"/>
    </source>
</evidence>
<protein>
    <recommendedName>
        <fullName evidence="3">DUF1771 domain-containing protein</fullName>
    </recommendedName>
</protein>
<dbReference type="OMA" id="FKMGQKR"/>
<dbReference type="InterPro" id="IPR056254">
    <property type="entry name" value="At5g58720/SDE5-like_UBA-like"/>
</dbReference>
<dbReference type="Pfam" id="PF08590">
    <property type="entry name" value="DUF1771"/>
    <property type="match status" value="1"/>
</dbReference>
<dbReference type="Gene3D" id="3.30.1370.110">
    <property type="match status" value="1"/>
</dbReference>
<dbReference type="SMART" id="SM01162">
    <property type="entry name" value="DUF1771"/>
    <property type="match status" value="1"/>
</dbReference>
<dbReference type="Gramene" id="KCW74597">
    <property type="protein sequence ID" value="KCW74597"/>
    <property type="gene ID" value="EUGRSUZ_E03316"/>
</dbReference>
<dbReference type="InterPro" id="IPR013899">
    <property type="entry name" value="DUF1771"/>
</dbReference>
<organism evidence="4">
    <name type="scientific">Eucalyptus grandis</name>
    <name type="common">Flooded gum</name>
    <dbReference type="NCBI Taxonomy" id="71139"/>
    <lineage>
        <taxon>Eukaryota</taxon>
        <taxon>Viridiplantae</taxon>
        <taxon>Streptophyta</taxon>
        <taxon>Embryophyta</taxon>
        <taxon>Tracheophyta</taxon>
        <taxon>Spermatophyta</taxon>
        <taxon>Magnoliopsida</taxon>
        <taxon>eudicotyledons</taxon>
        <taxon>Gunneridae</taxon>
        <taxon>Pentapetalae</taxon>
        <taxon>rosids</taxon>
        <taxon>malvids</taxon>
        <taxon>Myrtales</taxon>
        <taxon>Myrtaceae</taxon>
        <taxon>Myrtoideae</taxon>
        <taxon>Eucalypteae</taxon>
        <taxon>Eucalyptus</taxon>
    </lineage>
</organism>
<name>A0A059C8A7_EUCGR</name>
<feature type="compositionally biased region" description="Basic and acidic residues" evidence="2">
    <location>
        <begin position="220"/>
        <end position="234"/>
    </location>
</feature>
<feature type="domain" description="DUF1771" evidence="3">
    <location>
        <begin position="327"/>
        <end position="392"/>
    </location>
</feature>
<dbReference type="EMBL" id="KK198757">
    <property type="protein sequence ID" value="KCW74597.1"/>
    <property type="molecule type" value="Genomic_DNA"/>
</dbReference>
<dbReference type="OrthoDB" id="1928104at2759"/>
<reference evidence="4" key="1">
    <citation type="submission" date="2013-07" db="EMBL/GenBank/DDBJ databases">
        <title>The genome of Eucalyptus grandis.</title>
        <authorList>
            <person name="Schmutz J."/>
            <person name="Hayes R."/>
            <person name="Myburg A."/>
            <person name="Tuskan G."/>
            <person name="Grattapaglia D."/>
            <person name="Rokhsar D.S."/>
        </authorList>
    </citation>
    <scope>NUCLEOTIDE SEQUENCE</scope>
    <source>
        <tissue evidence="4">Leaf extractions</tissue>
    </source>
</reference>
<dbReference type="InParanoid" id="A0A059C8A7"/>
<proteinExistence type="predicted"/>
<sequence>MDSSGLMVQKCDDDQKGLKVLLDAFGSFFSLEEIASAYCNAGRNADDAGYVLSDMKGSSFASTTNSTNCVGESESSEELSCGNFSEKLIPADGNPRSSKQKWRTISVGTVSSVIGKDYVRSTSLADGSCMAAQPSKLDSKVLPASELLGQNSKMDASKDDQMHQDVEDFLFKMLGDGFQLDRDVIREVLGNCGYNMEKSMDKLIDLSASISRRGNNFLGESKKEELQSQKEKQSVDNSEGVPGTSGGKLNRQQRQRNNLEEEVLAALFNNSGRQTKSSRVKAVKRSKAYGQVVATPLPDSFLLDRNEIVDFQQDNNEDVEKLDEEGSYEALRKAVEEYRATMKEYYKAAVEAFAKGDRARASKLLEQGRFFYKKAREVDEESYQKIFETRNKDTADFVSLDLHNHDAEEAIRLLKRHLLSLAGIPTFNYLKVIIETNEEDASKVTRKRRLVMKLLERGSIQWTEEGNAGVILIPLTNINPKLLSFAKK</sequence>
<feature type="region of interest" description="Disordered" evidence="2">
    <location>
        <begin position="219"/>
        <end position="256"/>
    </location>
</feature>
<dbReference type="Pfam" id="PF24767">
    <property type="entry name" value="UBA_At5g58720"/>
    <property type="match status" value="1"/>
</dbReference>
<dbReference type="InterPro" id="IPR036063">
    <property type="entry name" value="Smr_dom_sf"/>
</dbReference>
<dbReference type="GO" id="GO:0051259">
    <property type="term" value="P:protein complex oligomerization"/>
    <property type="evidence" value="ECO:0007669"/>
    <property type="project" value="InterPro"/>
</dbReference>
<dbReference type="KEGG" id="egr:104445288"/>
<accession>A0A059C8A7</accession>
<evidence type="ECO:0000256" key="1">
    <source>
        <dbReference type="ARBA" id="ARBA00023186"/>
    </source>
</evidence>
<keyword evidence="1" id="KW-0143">Chaperone</keyword>
<dbReference type="PANTHER" id="PTHR47872">
    <property type="entry name" value="NUCLEAR RNA EXPORT FACTOR SDE5-RELATED"/>
    <property type="match status" value="1"/>
</dbReference>
<dbReference type="STRING" id="71139.A0A059C8A7"/>
<dbReference type="InterPro" id="IPR036386">
    <property type="entry name" value="HscB_C_sf"/>
</dbReference>